<accession>A0ABP0J559</accession>
<organism evidence="1 2">
    <name type="scientific">Durusdinium trenchii</name>
    <dbReference type="NCBI Taxonomy" id="1381693"/>
    <lineage>
        <taxon>Eukaryota</taxon>
        <taxon>Sar</taxon>
        <taxon>Alveolata</taxon>
        <taxon>Dinophyceae</taxon>
        <taxon>Suessiales</taxon>
        <taxon>Symbiodiniaceae</taxon>
        <taxon>Durusdinium</taxon>
    </lineage>
</organism>
<protein>
    <submittedName>
        <fullName evidence="1">Uncharacterized protein</fullName>
    </submittedName>
</protein>
<gene>
    <name evidence="1" type="ORF">CCMP2556_LOCUS9655</name>
</gene>
<comment type="caution">
    <text evidence="1">The sequence shown here is derived from an EMBL/GenBank/DDBJ whole genome shotgun (WGS) entry which is preliminary data.</text>
</comment>
<dbReference type="Proteomes" id="UP001642484">
    <property type="component" value="Unassembled WGS sequence"/>
</dbReference>
<evidence type="ECO:0000313" key="1">
    <source>
        <dbReference type="EMBL" id="CAK9009423.1"/>
    </source>
</evidence>
<evidence type="ECO:0000313" key="2">
    <source>
        <dbReference type="Proteomes" id="UP001642484"/>
    </source>
</evidence>
<sequence>MHGSSRSALLSICNKSDKFTKSEWLAETPRSWLFPSMSSSVFNCLQTVFRTEHPLVQRRNTILLRNGGAASGVTRLDEIRKENHSYTLLSQPFAFEYPAKLYCCTSSL</sequence>
<proteinExistence type="predicted"/>
<keyword evidence="2" id="KW-1185">Reference proteome</keyword>
<dbReference type="EMBL" id="CAXAMN010004447">
    <property type="protein sequence ID" value="CAK9009423.1"/>
    <property type="molecule type" value="Genomic_DNA"/>
</dbReference>
<reference evidence="1 2" key="1">
    <citation type="submission" date="2024-02" db="EMBL/GenBank/DDBJ databases">
        <authorList>
            <person name="Chen Y."/>
            <person name="Shah S."/>
            <person name="Dougan E. K."/>
            <person name="Thang M."/>
            <person name="Chan C."/>
        </authorList>
    </citation>
    <scope>NUCLEOTIDE SEQUENCE [LARGE SCALE GENOMIC DNA]</scope>
</reference>
<name>A0ABP0J559_9DINO</name>